<dbReference type="SUPFAM" id="SSF55729">
    <property type="entry name" value="Acyl-CoA N-acyltransferases (Nat)"/>
    <property type="match status" value="1"/>
</dbReference>
<dbReference type="GO" id="GO:0008771">
    <property type="term" value="F:[citrate (pro-3S)-lyase] ligase activity"/>
    <property type="evidence" value="ECO:0007669"/>
    <property type="project" value="UniProtKB-EC"/>
</dbReference>
<evidence type="ECO:0000259" key="4">
    <source>
        <dbReference type="PROSITE" id="PS51186"/>
    </source>
</evidence>
<evidence type="ECO:0000256" key="2">
    <source>
        <dbReference type="ARBA" id="ARBA00022840"/>
    </source>
</evidence>
<dbReference type="InterPro" id="IPR016181">
    <property type="entry name" value="Acyl_CoA_acyltransferase"/>
</dbReference>
<dbReference type="GO" id="GO:0016747">
    <property type="term" value="F:acyltransferase activity, transferring groups other than amino-acyl groups"/>
    <property type="evidence" value="ECO:0007669"/>
    <property type="project" value="InterPro"/>
</dbReference>
<feature type="domain" description="N-acetyltransferase" evidence="4">
    <location>
        <begin position="1"/>
        <end position="128"/>
    </location>
</feature>
<comment type="function">
    <text evidence="3">Acetylation of prosthetic group (2-(5''-phosphoribosyl)-3'-dephosphocoenzyme-A) of the gamma subunit of citrate lyase.</text>
</comment>
<dbReference type="EMBL" id="FZOJ01000044">
    <property type="protein sequence ID" value="SNT14263.1"/>
    <property type="molecule type" value="Genomic_DNA"/>
</dbReference>
<keyword evidence="3 5" id="KW-0436">Ligase</keyword>
<gene>
    <name evidence="5" type="ORF">SAMN05446037_104422</name>
</gene>
<dbReference type="Pfam" id="PF00583">
    <property type="entry name" value="Acetyltransf_1"/>
    <property type="match status" value="1"/>
</dbReference>
<dbReference type="NCBIfam" id="TIGR00124">
    <property type="entry name" value="cit_ly_ligase"/>
    <property type="match status" value="1"/>
</dbReference>
<dbReference type="InterPro" id="IPR000182">
    <property type="entry name" value="GNAT_dom"/>
</dbReference>
<evidence type="ECO:0000256" key="1">
    <source>
        <dbReference type="ARBA" id="ARBA00022741"/>
    </source>
</evidence>
<accession>A0A239K9E6</accession>
<dbReference type="SMART" id="SM00764">
    <property type="entry name" value="Citrate_ly_lig"/>
    <property type="match status" value="1"/>
</dbReference>
<keyword evidence="1 3" id="KW-0547">Nucleotide-binding</keyword>
<dbReference type="RefSeq" id="WP_089285277.1">
    <property type="nucleotide sequence ID" value="NZ_FZOJ01000044.1"/>
</dbReference>
<dbReference type="AlphaFoldDB" id="A0A239K9E6"/>
<dbReference type="Gene3D" id="3.40.50.620">
    <property type="entry name" value="HUPs"/>
    <property type="match status" value="1"/>
</dbReference>
<name>A0A239K9E6_9FIRM</name>
<dbReference type="OrthoDB" id="9779753at2"/>
<proteinExistence type="predicted"/>
<evidence type="ECO:0000256" key="3">
    <source>
        <dbReference type="PIRNR" id="PIRNR005751"/>
    </source>
</evidence>
<organism evidence="5 6">
    <name type="scientific">Anaerovirgula multivorans</name>
    <dbReference type="NCBI Taxonomy" id="312168"/>
    <lineage>
        <taxon>Bacteria</taxon>
        <taxon>Bacillati</taxon>
        <taxon>Bacillota</taxon>
        <taxon>Clostridia</taxon>
        <taxon>Peptostreptococcales</taxon>
        <taxon>Natronincolaceae</taxon>
        <taxon>Anaerovirgula</taxon>
    </lineage>
</organism>
<keyword evidence="2 3" id="KW-0067">ATP-binding</keyword>
<dbReference type="InterPro" id="IPR014729">
    <property type="entry name" value="Rossmann-like_a/b/a_fold"/>
</dbReference>
<dbReference type="PANTHER" id="PTHR40599">
    <property type="entry name" value="[CITRATE [PRO-3S]-LYASE] LIGASE"/>
    <property type="match status" value="1"/>
</dbReference>
<dbReference type="PANTHER" id="PTHR40599:SF1">
    <property type="entry name" value="[CITRATE [PRO-3S]-LYASE] LIGASE"/>
    <property type="match status" value="1"/>
</dbReference>
<evidence type="ECO:0000313" key="5">
    <source>
        <dbReference type="EMBL" id="SNT14263.1"/>
    </source>
</evidence>
<dbReference type="PROSITE" id="PS51186">
    <property type="entry name" value="GNAT"/>
    <property type="match status" value="1"/>
</dbReference>
<evidence type="ECO:0000313" key="6">
    <source>
        <dbReference type="Proteomes" id="UP000198304"/>
    </source>
</evidence>
<protein>
    <recommendedName>
        <fullName evidence="3">[Citrate [pro-3S]-lyase] ligase</fullName>
        <ecNumber evidence="3">6.2.1.22</ecNumber>
    </recommendedName>
</protein>
<dbReference type="GO" id="GO:0005524">
    <property type="term" value="F:ATP binding"/>
    <property type="evidence" value="ECO:0007669"/>
    <property type="project" value="UniProtKB-UniRule"/>
</dbReference>
<keyword evidence="5" id="KW-0456">Lyase</keyword>
<comment type="catalytic activity">
    <reaction evidence="3">
        <text>holo-[citrate lyase ACP] + acetate + ATP = acetyl-[citrate lyase ACP] + AMP + diphosphate</text>
        <dbReference type="Rhea" id="RHEA:23788"/>
        <dbReference type="Rhea" id="RHEA-COMP:10158"/>
        <dbReference type="Rhea" id="RHEA-COMP:13710"/>
        <dbReference type="ChEBI" id="CHEBI:30089"/>
        <dbReference type="ChEBI" id="CHEBI:30616"/>
        <dbReference type="ChEBI" id="CHEBI:33019"/>
        <dbReference type="ChEBI" id="CHEBI:82683"/>
        <dbReference type="ChEBI" id="CHEBI:137976"/>
        <dbReference type="ChEBI" id="CHEBI:456215"/>
        <dbReference type="EC" id="6.2.1.22"/>
    </reaction>
</comment>
<dbReference type="Gene3D" id="3.40.630.30">
    <property type="match status" value="1"/>
</dbReference>
<keyword evidence="6" id="KW-1185">Reference proteome</keyword>
<reference evidence="5 6" key="1">
    <citation type="submission" date="2017-06" db="EMBL/GenBank/DDBJ databases">
        <authorList>
            <person name="Kim H.J."/>
            <person name="Triplett B.A."/>
        </authorList>
    </citation>
    <scope>NUCLEOTIDE SEQUENCE [LARGE SCALE GENOMIC DNA]</scope>
    <source>
        <strain evidence="5 6">SCA</strain>
    </source>
</reference>
<dbReference type="SUPFAM" id="SSF52374">
    <property type="entry name" value="Nucleotidylyl transferase"/>
    <property type="match status" value="1"/>
</dbReference>
<dbReference type="PIRSF" id="PIRSF005751">
    <property type="entry name" value="Acet_citr_lig"/>
    <property type="match status" value="1"/>
</dbReference>
<dbReference type="InterPro" id="IPR005216">
    <property type="entry name" value="Citrate_lyase_ligase"/>
</dbReference>
<dbReference type="InterPro" id="IPR013166">
    <property type="entry name" value="Citrate_lyase_ligase_C"/>
</dbReference>
<dbReference type="GO" id="GO:0016829">
    <property type="term" value="F:lyase activity"/>
    <property type="evidence" value="ECO:0007669"/>
    <property type="project" value="UniProtKB-KW"/>
</dbReference>
<sequence>MEYFLQEKIVDLRNHRERMEVENFLRKYGLMLEKDVEYTVALLYKERFIATGSLSKRILKCIAVNPEYQGMGISTKIISHLVNEAYYRGNTHLFIYTNSENAYLFTDVGFHKIAEITGKVCLLENKRHGLESFVASLKETSAAKQKNNNIKGDKVAALVMNCNPFTLGHQYIIERAAAESESVHIFIVWENRSSFPPEVRYHLAKEGTKHLSNVILHKGIDYIISNATFPSYFLKEDKTIVRVHALLDLEIFKTFIAPALNIKKRYIGEEPYCPVTKIYNETMKEVLPSSGITVKELKRLSVEEVWVSASKVRKFIMTGEIEKAKSMVPQSTYEFLLSEEGQQIIRRMNVLGEKEKRR</sequence>
<dbReference type="EC" id="6.2.1.22" evidence="3"/>
<dbReference type="Pfam" id="PF08218">
    <property type="entry name" value="Citrate_ly_lig"/>
    <property type="match status" value="1"/>
</dbReference>
<dbReference type="Proteomes" id="UP000198304">
    <property type="component" value="Unassembled WGS sequence"/>
</dbReference>